<dbReference type="AlphaFoldDB" id="J0CUN8"/>
<keyword evidence="2" id="KW-1185">Reference proteome</keyword>
<organism evidence="1 2">
    <name type="scientific">Auricularia subglabra (strain TFB-10046 / SS5)</name>
    <name type="common">White-rot fungus</name>
    <name type="synonym">Auricularia delicata (strain TFB10046)</name>
    <dbReference type="NCBI Taxonomy" id="717982"/>
    <lineage>
        <taxon>Eukaryota</taxon>
        <taxon>Fungi</taxon>
        <taxon>Dikarya</taxon>
        <taxon>Basidiomycota</taxon>
        <taxon>Agaricomycotina</taxon>
        <taxon>Agaricomycetes</taxon>
        <taxon>Auriculariales</taxon>
        <taxon>Auriculariaceae</taxon>
        <taxon>Auricularia</taxon>
    </lineage>
</organism>
<sequence length="154" mass="17374">EPMFVVRDLPAHLTPEQKHEGKDMLACYLCKKQVQLSHMRSHVGHHILCSQRLLVDPECAEEIGPEPRGFCGCEGCVTSVPANKTGNPAITSSCGYHYVNMRFLHAKVSMDTNHSSNVPINCPLCPPSRLHFQRTIWKYNAALHVEREHGQGWF</sequence>
<feature type="non-terminal residue" evidence="1">
    <location>
        <position position="1"/>
    </location>
</feature>
<dbReference type="KEGG" id="adl:AURDEDRAFT_76507"/>
<reference evidence="2" key="1">
    <citation type="journal article" date="2012" name="Science">
        <title>The Paleozoic origin of enzymatic lignin decomposition reconstructed from 31 fungal genomes.</title>
        <authorList>
            <person name="Floudas D."/>
            <person name="Binder M."/>
            <person name="Riley R."/>
            <person name="Barry K."/>
            <person name="Blanchette R.A."/>
            <person name="Henrissat B."/>
            <person name="Martinez A.T."/>
            <person name="Otillar R."/>
            <person name="Spatafora J.W."/>
            <person name="Yadav J.S."/>
            <person name="Aerts A."/>
            <person name="Benoit I."/>
            <person name="Boyd A."/>
            <person name="Carlson A."/>
            <person name="Copeland A."/>
            <person name="Coutinho P.M."/>
            <person name="de Vries R.P."/>
            <person name="Ferreira P."/>
            <person name="Findley K."/>
            <person name="Foster B."/>
            <person name="Gaskell J."/>
            <person name="Glotzer D."/>
            <person name="Gorecki P."/>
            <person name="Heitman J."/>
            <person name="Hesse C."/>
            <person name="Hori C."/>
            <person name="Igarashi K."/>
            <person name="Jurgens J.A."/>
            <person name="Kallen N."/>
            <person name="Kersten P."/>
            <person name="Kohler A."/>
            <person name="Kuees U."/>
            <person name="Kumar T.K.A."/>
            <person name="Kuo A."/>
            <person name="LaButti K."/>
            <person name="Larrondo L.F."/>
            <person name="Lindquist E."/>
            <person name="Ling A."/>
            <person name="Lombard V."/>
            <person name="Lucas S."/>
            <person name="Lundell T."/>
            <person name="Martin R."/>
            <person name="McLaughlin D.J."/>
            <person name="Morgenstern I."/>
            <person name="Morin E."/>
            <person name="Murat C."/>
            <person name="Nagy L.G."/>
            <person name="Nolan M."/>
            <person name="Ohm R.A."/>
            <person name="Patyshakuliyeva A."/>
            <person name="Rokas A."/>
            <person name="Ruiz-Duenas F.J."/>
            <person name="Sabat G."/>
            <person name="Salamov A."/>
            <person name="Samejima M."/>
            <person name="Schmutz J."/>
            <person name="Slot J.C."/>
            <person name="St John F."/>
            <person name="Stenlid J."/>
            <person name="Sun H."/>
            <person name="Sun S."/>
            <person name="Syed K."/>
            <person name="Tsang A."/>
            <person name="Wiebenga A."/>
            <person name="Young D."/>
            <person name="Pisabarro A."/>
            <person name="Eastwood D.C."/>
            <person name="Martin F."/>
            <person name="Cullen D."/>
            <person name="Grigoriev I.V."/>
            <person name="Hibbett D.S."/>
        </authorList>
    </citation>
    <scope>NUCLEOTIDE SEQUENCE [LARGE SCALE GENOMIC DNA]</scope>
    <source>
        <strain evidence="2">TFB10046</strain>
    </source>
</reference>
<dbReference type="Proteomes" id="UP000006514">
    <property type="component" value="Unassembled WGS sequence"/>
</dbReference>
<dbReference type="OrthoDB" id="2953545at2759"/>
<accession>J0CUN8</accession>
<name>J0CUN8_AURST</name>
<dbReference type="InParanoid" id="J0CUN8"/>
<evidence type="ECO:0000313" key="2">
    <source>
        <dbReference type="Proteomes" id="UP000006514"/>
    </source>
</evidence>
<dbReference type="OMA" id="GFCGLDS"/>
<dbReference type="EMBL" id="JH688015">
    <property type="protein sequence ID" value="EJD34053.1"/>
    <property type="molecule type" value="Genomic_DNA"/>
</dbReference>
<gene>
    <name evidence="1" type="ORF">AURDEDRAFT_76507</name>
</gene>
<evidence type="ECO:0000313" key="1">
    <source>
        <dbReference type="EMBL" id="EJD34053.1"/>
    </source>
</evidence>
<proteinExistence type="predicted"/>
<protein>
    <submittedName>
        <fullName evidence="1">Uncharacterized protein</fullName>
    </submittedName>
</protein>